<dbReference type="GO" id="GO:0005743">
    <property type="term" value="C:mitochondrial inner membrane"/>
    <property type="evidence" value="ECO:0007669"/>
    <property type="project" value="UniProtKB-SubCell"/>
</dbReference>
<evidence type="ECO:0000313" key="13">
    <source>
        <dbReference type="EMBL" id="QHQ98573.1"/>
    </source>
</evidence>
<keyword evidence="10" id="KW-0520">NAD</keyword>
<gene>
    <name evidence="13" type="primary">nad1</name>
</gene>
<dbReference type="GO" id="GO:0003954">
    <property type="term" value="F:NADH dehydrogenase activity"/>
    <property type="evidence" value="ECO:0007669"/>
    <property type="project" value="TreeGrafter"/>
</dbReference>
<keyword evidence="7 12" id="KW-1133">Transmembrane helix</keyword>
<feature type="transmembrane region" description="Helical" evidence="12">
    <location>
        <begin position="136"/>
        <end position="157"/>
    </location>
</feature>
<organism evidence="13">
    <name type="scientific">Blattisocius tarsalis</name>
    <dbReference type="NCBI Taxonomy" id="1609195"/>
    <lineage>
        <taxon>Eukaryota</taxon>
        <taxon>Metazoa</taxon>
        <taxon>Ecdysozoa</taxon>
        <taxon>Arthropoda</taxon>
        <taxon>Chelicerata</taxon>
        <taxon>Arachnida</taxon>
        <taxon>Acari</taxon>
        <taxon>Parasitiformes</taxon>
        <taxon>Mesostigmata</taxon>
        <taxon>Gamasina</taxon>
        <taxon>Phytoseioidea</taxon>
        <taxon>Blattisociidae</taxon>
        <taxon>Blattisocius</taxon>
    </lineage>
</organism>
<evidence type="ECO:0000256" key="11">
    <source>
        <dbReference type="RuleBase" id="RU000473"/>
    </source>
</evidence>
<feature type="transmembrane region" description="Helical" evidence="12">
    <location>
        <begin position="230"/>
        <end position="257"/>
    </location>
</feature>
<evidence type="ECO:0000256" key="8">
    <source>
        <dbReference type="ARBA" id="ARBA00023075"/>
    </source>
</evidence>
<evidence type="ECO:0000256" key="6">
    <source>
        <dbReference type="ARBA" id="ARBA00022692"/>
    </source>
</evidence>
<keyword evidence="9 12" id="KW-0472">Membrane</keyword>
<dbReference type="InterPro" id="IPR001694">
    <property type="entry name" value="NADH_UbQ_OxRdtase_su1/FPO"/>
</dbReference>
<dbReference type="InterPro" id="IPR018086">
    <property type="entry name" value="NADH_UbQ_OxRdtase_su1_CS"/>
</dbReference>
<comment type="subcellular location">
    <subcellularLocation>
        <location evidence="10">Mitochondrion inner membrane</location>
        <topology evidence="10">Multi-pass membrane protein</topology>
    </subcellularLocation>
    <subcellularLocation>
        <location evidence="2">Mitochondrion membrane</location>
        <topology evidence="2">Multi-pass membrane protein</topology>
    </subcellularLocation>
</comment>
<dbReference type="EC" id="7.1.1.2" evidence="11"/>
<evidence type="ECO:0000256" key="7">
    <source>
        <dbReference type="ARBA" id="ARBA00022989"/>
    </source>
</evidence>
<keyword evidence="8 11" id="KW-0830">Ubiquinone</keyword>
<sequence>MMYIMLFMMVMLSIAFITLLERKLLGYMQLRKGPNKIMFMGLIQPLSDGVKLFLKENNLGFNMSGGLFMCFPLLLFFLMGSMWFVFSYVYMHYWVYEMLVVVMLSGLSVYGVLGMGWSSNANYALMGSYRSVVQTVSYEVCLVFVLMSVMFMSGGYSLGNFEGTIKNSIWLMVFCWGLMVLWVLVMMAELNRAPFDFVEGESELVSGFNVEYGGLNFALIFLAEYGNMIFFSYLSVLMFFQVEMMMLVVFLMSIIWVRGTFPRYRYDSLMSLTWKRVLPLILLMFYVIFMVMLMM</sequence>
<dbReference type="PANTHER" id="PTHR11432">
    <property type="entry name" value="NADH DEHYDROGENASE SUBUNIT 1"/>
    <property type="match status" value="1"/>
</dbReference>
<accession>A0A6B9WDJ1</accession>
<feature type="transmembrane region" description="Helical" evidence="12">
    <location>
        <begin position="66"/>
        <end position="86"/>
    </location>
</feature>
<feature type="transmembrane region" description="Helical" evidence="12">
    <location>
        <begin position="93"/>
        <end position="116"/>
    </location>
</feature>
<dbReference type="Pfam" id="PF00146">
    <property type="entry name" value="NADHdh"/>
    <property type="match status" value="1"/>
</dbReference>
<comment type="function">
    <text evidence="1">Core subunit of the mitochondrial membrane respiratory chain NADH dehydrogenase (Complex I) that is believed to belong to the minimal assembly required for catalysis. Complex I functions in the transfer of electrons from NADH to the respiratory chain. The immediate electron acceptor for the enzyme is believed to be ubiquinone.</text>
</comment>
<evidence type="ECO:0000256" key="10">
    <source>
        <dbReference type="RuleBase" id="RU000471"/>
    </source>
</evidence>
<evidence type="ECO:0000256" key="9">
    <source>
        <dbReference type="ARBA" id="ARBA00023136"/>
    </source>
</evidence>
<evidence type="ECO:0000256" key="2">
    <source>
        <dbReference type="ARBA" id="ARBA00004225"/>
    </source>
</evidence>
<dbReference type="GO" id="GO:0009060">
    <property type="term" value="P:aerobic respiration"/>
    <property type="evidence" value="ECO:0007669"/>
    <property type="project" value="TreeGrafter"/>
</dbReference>
<comment type="similarity">
    <text evidence="3 10">Belongs to the complex I subunit 1 family.</text>
</comment>
<dbReference type="PROSITE" id="PS00668">
    <property type="entry name" value="COMPLEX1_ND1_2"/>
    <property type="match status" value="1"/>
</dbReference>
<dbReference type="EMBL" id="MK270529">
    <property type="protein sequence ID" value="QHQ98573.1"/>
    <property type="molecule type" value="Genomic_DNA"/>
</dbReference>
<proteinExistence type="inferred from homology"/>
<evidence type="ECO:0000256" key="4">
    <source>
        <dbReference type="ARBA" id="ARBA00021009"/>
    </source>
</evidence>
<evidence type="ECO:0000256" key="3">
    <source>
        <dbReference type="ARBA" id="ARBA00010535"/>
    </source>
</evidence>
<evidence type="ECO:0000256" key="1">
    <source>
        <dbReference type="ARBA" id="ARBA00003257"/>
    </source>
</evidence>
<name>A0A6B9WDJ1_9ACAR</name>
<evidence type="ECO:0000256" key="12">
    <source>
        <dbReference type="SAM" id="Phobius"/>
    </source>
</evidence>
<geneLocation type="mitochondrion" evidence="13"/>
<dbReference type="PROSITE" id="PS00667">
    <property type="entry name" value="COMPLEX1_ND1_1"/>
    <property type="match status" value="1"/>
</dbReference>
<feature type="transmembrane region" description="Helical" evidence="12">
    <location>
        <begin position="6"/>
        <end position="25"/>
    </location>
</feature>
<feature type="transmembrane region" description="Helical" evidence="12">
    <location>
        <begin position="277"/>
        <end position="294"/>
    </location>
</feature>
<keyword evidence="5" id="KW-0813">Transport</keyword>
<keyword evidence="11 13" id="KW-0496">Mitochondrion</keyword>
<dbReference type="PANTHER" id="PTHR11432:SF3">
    <property type="entry name" value="NADH-UBIQUINONE OXIDOREDUCTASE CHAIN 1"/>
    <property type="match status" value="1"/>
</dbReference>
<reference evidence="13" key="1">
    <citation type="journal article" date="2019" name="Zool. Scr.">
        <title>Mitochondrial genome reorganization characterizes various lineages of mesostigmatid mites (Acari: Parasitiformes).</title>
        <authorList>
            <person name="Li W.-N."/>
            <person name="Shao R."/>
            <person name="Zhang Q."/>
            <person name="Deng W."/>
            <person name="Xue X.-F."/>
        </authorList>
    </citation>
    <scope>NUCLEOTIDE SEQUENCE</scope>
</reference>
<dbReference type="GO" id="GO:0008137">
    <property type="term" value="F:NADH dehydrogenase (ubiquinone) activity"/>
    <property type="evidence" value="ECO:0007669"/>
    <property type="project" value="UniProtKB-EC"/>
</dbReference>
<comment type="catalytic activity">
    <reaction evidence="11">
        <text>a ubiquinone + NADH + 5 H(+)(in) = a ubiquinol + NAD(+) + 4 H(+)(out)</text>
        <dbReference type="Rhea" id="RHEA:29091"/>
        <dbReference type="Rhea" id="RHEA-COMP:9565"/>
        <dbReference type="Rhea" id="RHEA-COMP:9566"/>
        <dbReference type="ChEBI" id="CHEBI:15378"/>
        <dbReference type="ChEBI" id="CHEBI:16389"/>
        <dbReference type="ChEBI" id="CHEBI:17976"/>
        <dbReference type="ChEBI" id="CHEBI:57540"/>
        <dbReference type="ChEBI" id="CHEBI:57945"/>
        <dbReference type="EC" id="7.1.1.2"/>
    </reaction>
</comment>
<protein>
    <recommendedName>
        <fullName evidence="4 11">NADH-ubiquinone oxidoreductase chain 1</fullName>
        <ecNumber evidence="11">7.1.1.2</ecNumber>
    </recommendedName>
</protein>
<feature type="transmembrane region" description="Helical" evidence="12">
    <location>
        <begin position="169"/>
        <end position="188"/>
    </location>
</feature>
<dbReference type="AlphaFoldDB" id="A0A6B9WDJ1"/>
<keyword evidence="6 10" id="KW-0812">Transmembrane</keyword>
<evidence type="ECO:0000256" key="5">
    <source>
        <dbReference type="ARBA" id="ARBA00022448"/>
    </source>
</evidence>